<keyword evidence="5" id="KW-0375">Hydrogen ion transport</keyword>
<gene>
    <name evidence="13" type="primary">atp3</name>
</gene>
<comment type="subcellular location">
    <subcellularLocation>
        <location evidence="1">Mitochondrion inner membrane</location>
        <topology evidence="1">Peripheral membrane protein</topology>
    </subcellularLocation>
</comment>
<proteinExistence type="inferred from homology"/>
<dbReference type="Pfam" id="PF00231">
    <property type="entry name" value="ATP-synt"/>
    <property type="match status" value="1"/>
</dbReference>
<evidence type="ECO:0000256" key="8">
    <source>
        <dbReference type="ARBA" id="ARBA00023128"/>
    </source>
</evidence>
<organism evidence="13">
    <name type="scientific">Reclinomonas americana ATCC 50283</name>
    <dbReference type="NCBI Taxonomy" id="1295594"/>
    <lineage>
        <taxon>Eukaryota</taxon>
        <taxon>Discoba</taxon>
        <taxon>Jakobida</taxon>
        <taxon>Histionina</taxon>
        <taxon>Histionidae</taxon>
        <taxon>Reclinomonas</taxon>
    </lineage>
</organism>
<dbReference type="GO" id="GO:0016787">
    <property type="term" value="F:hydrolase activity"/>
    <property type="evidence" value="ECO:0007669"/>
    <property type="project" value="UniProtKB-KW"/>
</dbReference>
<reference evidence="13" key="3">
    <citation type="journal article" date="2013" name="Genome Biol. Evol.">
        <title>Strikingly bacteria-like and gene-rich mitochondrial genomes throughout jakobid protists.</title>
        <authorList>
            <person name="Burger G."/>
            <person name="Gray M.W."/>
            <person name="Forget L."/>
            <person name="Lang B.F."/>
        </authorList>
    </citation>
    <scope>NUCLEOTIDE SEQUENCE</scope>
    <source>
        <strain evidence="13">ATCC 50283</strain>
    </source>
</reference>
<evidence type="ECO:0000256" key="10">
    <source>
        <dbReference type="ARBA" id="ARBA00023196"/>
    </source>
</evidence>
<keyword evidence="6" id="KW-0999">Mitochondrion inner membrane</keyword>
<evidence type="ECO:0000256" key="9">
    <source>
        <dbReference type="ARBA" id="ARBA00023136"/>
    </source>
</evidence>
<keyword evidence="7" id="KW-0406">Ion transport</keyword>
<dbReference type="PIRSF" id="PIRSF039089">
    <property type="entry name" value="ATP_synthase_gamma"/>
    <property type="match status" value="1"/>
</dbReference>
<dbReference type="GO" id="GO:0045259">
    <property type="term" value="C:proton-transporting ATP synthase complex"/>
    <property type="evidence" value="ECO:0007669"/>
    <property type="project" value="UniProtKB-KW"/>
</dbReference>
<dbReference type="SUPFAM" id="SSF52943">
    <property type="entry name" value="ATP synthase (F1-ATPase), gamma subunit"/>
    <property type="match status" value="1"/>
</dbReference>
<evidence type="ECO:0000313" key="13">
    <source>
        <dbReference type="EMBL" id="AGH24356.1"/>
    </source>
</evidence>
<dbReference type="Gene3D" id="1.10.287.80">
    <property type="entry name" value="ATP synthase, gamma subunit, helix hairpin domain"/>
    <property type="match status" value="1"/>
</dbReference>
<evidence type="ECO:0000256" key="6">
    <source>
        <dbReference type="ARBA" id="ARBA00022792"/>
    </source>
</evidence>
<comment type="similarity">
    <text evidence="2">Belongs to the ATPase gamma chain family.</text>
</comment>
<dbReference type="InterPro" id="IPR000131">
    <property type="entry name" value="ATP_synth_F1_gsu"/>
</dbReference>
<dbReference type="EMBL" id="KC353357">
    <property type="protein sequence ID" value="AGH24356.1"/>
    <property type="molecule type" value="Genomic_DNA"/>
</dbReference>
<dbReference type="PANTHER" id="PTHR11693">
    <property type="entry name" value="ATP SYNTHASE GAMMA CHAIN"/>
    <property type="match status" value="1"/>
</dbReference>
<accession>M4QAL2</accession>
<evidence type="ECO:0000256" key="3">
    <source>
        <dbReference type="ARBA" id="ARBA00020843"/>
    </source>
</evidence>
<evidence type="ECO:0000256" key="7">
    <source>
        <dbReference type="ARBA" id="ARBA00023065"/>
    </source>
</evidence>
<dbReference type="GO" id="GO:0005743">
    <property type="term" value="C:mitochondrial inner membrane"/>
    <property type="evidence" value="ECO:0007669"/>
    <property type="project" value="UniProtKB-SubCell"/>
</dbReference>
<dbReference type="Gene3D" id="3.40.1380.10">
    <property type="match status" value="1"/>
</dbReference>
<keyword evidence="8 13" id="KW-0496">Mitochondrion</keyword>
<name>M4QAL2_RECAM</name>
<reference evidence="13" key="2">
    <citation type="journal article" date="2006" name="RNA">
        <title>Hybrid E. coli--Mitochondrial ribonuclease P RNAs are catalytically active.</title>
        <authorList>
            <person name="Seif E."/>
            <person name="Cadieux A."/>
            <person name="Lang B.F."/>
        </authorList>
    </citation>
    <scope>NUCLEOTIDE SEQUENCE</scope>
    <source>
        <strain evidence="13">ATCC 50283</strain>
    </source>
</reference>
<sequence length="281" mass="31466">MASTKEFKNRIKSITSIRKITKAMKMVAASKLRQAQRNLDVVRPYFKSIDSTFNEYTNASTNEYAINNKIVIPISSDRGLCGGINTNVVKATKALVTKDNVIDSNSSILCIGIKAKDQLQRLYGKAINTSITDISKKGVTFANASLIAEEILNRNYDACYIVYNQFKSVLTQNVIEDKIASRNNLENSYNEFNNYEMEPSKSEVLYDFYEYYLGLKTYYVLIENVTSEQGARMNAMDNAAKNAGEMIDKLTLIYNKARQASITSELIEIISCASAVSSSKN</sequence>
<keyword evidence="13" id="KW-0378">Hydrolase</keyword>
<evidence type="ECO:0000256" key="1">
    <source>
        <dbReference type="ARBA" id="ARBA00004637"/>
    </source>
</evidence>
<evidence type="ECO:0000256" key="5">
    <source>
        <dbReference type="ARBA" id="ARBA00022781"/>
    </source>
</evidence>
<geneLocation type="mitochondrion" evidence="13"/>
<dbReference type="FunFam" id="1.10.287.80:FF:000001">
    <property type="entry name" value="ATP synthase gamma chain"/>
    <property type="match status" value="1"/>
</dbReference>
<dbReference type="PRINTS" id="PR00126">
    <property type="entry name" value="ATPASEGAMMA"/>
</dbReference>
<dbReference type="GO" id="GO:0046933">
    <property type="term" value="F:proton-transporting ATP synthase activity, rotational mechanism"/>
    <property type="evidence" value="ECO:0007669"/>
    <property type="project" value="InterPro"/>
</dbReference>
<reference evidence="13" key="1">
    <citation type="journal article" date="2004" name="RNA">
        <title>Mitochondrial 3' tRNA editing in the jakobid Seculamonas ecuadoriensis: a novel mechanism and implications for tRNA processing.</title>
        <authorList>
            <person name="Leigh J."/>
            <person name="Lang B.F."/>
        </authorList>
    </citation>
    <scope>NUCLEOTIDE SEQUENCE</scope>
    <source>
        <strain evidence="13">ATCC 50283</strain>
    </source>
</reference>
<dbReference type="AlphaFoldDB" id="M4QAL2"/>
<dbReference type="InterPro" id="IPR035968">
    <property type="entry name" value="ATP_synth_F1_ATPase_gsu"/>
</dbReference>
<evidence type="ECO:0000256" key="11">
    <source>
        <dbReference type="ARBA" id="ARBA00023310"/>
    </source>
</evidence>
<keyword evidence="11" id="KW-0066">ATP synthesis</keyword>
<dbReference type="PANTHER" id="PTHR11693:SF22">
    <property type="entry name" value="ATP SYNTHASE SUBUNIT GAMMA, MITOCHONDRIAL"/>
    <property type="match status" value="1"/>
</dbReference>
<evidence type="ECO:0000256" key="2">
    <source>
        <dbReference type="ARBA" id="ARBA00007681"/>
    </source>
</evidence>
<dbReference type="FunFam" id="3.40.1380.10:FF:000003">
    <property type="entry name" value="ATP synthase subunit gamma"/>
    <property type="match status" value="1"/>
</dbReference>
<keyword evidence="9" id="KW-0472">Membrane</keyword>
<evidence type="ECO:0000256" key="12">
    <source>
        <dbReference type="ARBA" id="ARBA00031066"/>
    </source>
</evidence>
<keyword evidence="10" id="KW-0139">CF(1)</keyword>
<evidence type="ECO:0000256" key="4">
    <source>
        <dbReference type="ARBA" id="ARBA00022448"/>
    </source>
</evidence>
<dbReference type="NCBIfam" id="TIGR01146">
    <property type="entry name" value="ATPsyn_F1gamma"/>
    <property type="match status" value="1"/>
</dbReference>
<protein>
    <recommendedName>
        <fullName evidence="3">ATP synthase subunit gamma, mitochondrial</fullName>
    </recommendedName>
    <alternativeName>
        <fullName evidence="12">F-ATPase gamma subunit</fullName>
    </alternativeName>
</protein>
<dbReference type="CDD" id="cd12151">
    <property type="entry name" value="F1-ATPase_gamma"/>
    <property type="match status" value="1"/>
</dbReference>
<keyword evidence="4" id="KW-0813">Transport</keyword>
<dbReference type="HAMAP" id="MF_00815">
    <property type="entry name" value="ATP_synth_gamma_bact"/>
    <property type="match status" value="1"/>
</dbReference>